<dbReference type="SUPFAM" id="SSF57184">
    <property type="entry name" value="Growth factor receptor domain"/>
    <property type="match status" value="1"/>
</dbReference>
<evidence type="ECO:0000256" key="14">
    <source>
        <dbReference type="SAM" id="MobiDB-lite"/>
    </source>
</evidence>
<protein>
    <recommendedName>
        <fullName evidence="15">EGF-like domain-containing protein</fullName>
    </recommendedName>
</protein>
<dbReference type="PROSITE" id="PS00022">
    <property type="entry name" value="EGF_1"/>
    <property type="match status" value="1"/>
</dbReference>
<proteinExistence type="inferred from homology"/>
<dbReference type="FunFam" id="2.10.25.10:FF:000187">
    <property type="entry name" value="nephronectin isoform X1"/>
    <property type="match status" value="1"/>
</dbReference>
<dbReference type="GO" id="GO:0030154">
    <property type="term" value="P:cell differentiation"/>
    <property type="evidence" value="ECO:0007669"/>
    <property type="project" value="UniProtKB-KW"/>
</dbReference>
<evidence type="ECO:0000256" key="7">
    <source>
        <dbReference type="ARBA" id="ARBA00022729"/>
    </source>
</evidence>
<dbReference type="PANTHER" id="PTHR24050">
    <property type="entry name" value="PA14 DOMAIN-CONTAINING PROTEIN"/>
    <property type="match status" value="1"/>
</dbReference>
<evidence type="ECO:0000256" key="13">
    <source>
        <dbReference type="PROSITE-ProRule" id="PRU00076"/>
    </source>
</evidence>
<dbReference type="InterPro" id="IPR000742">
    <property type="entry name" value="EGF"/>
</dbReference>
<feature type="domain" description="EGF-like" evidence="15">
    <location>
        <begin position="223"/>
        <end position="263"/>
    </location>
</feature>
<keyword evidence="7" id="KW-0732">Signal</keyword>
<evidence type="ECO:0000256" key="8">
    <source>
        <dbReference type="ARBA" id="ARBA00022737"/>
    </source>
</evidence>
<dbReference type="InterPro" id="IPR018097">
    <property type="entry name" value="EGF_Ca-bd_CS"/>
</dbReference>
<dbReference type="EMBL" id="JAACNH010000002">
    <property type="protein sequence ID" value="KAG8451915.1"/>
    <property type="molecule type" value="Genomic_DNA"/>
</dbReference>
<comment type="caution">
    <text evidence="13">Lacks conserved residue(s) required for the propagation of feature annotation.</text>
</comment>
<evidence type="ECO:0000256" key="2">
    <source>
        <dbReference type="ARBA" id="ARBA00009738"/>
    </source>
</evidence>
<organism evidence="16 17">
    <name type="scientific">Hymenochirus boettgeri</name>
    <name type="common">Congo dwarf clawed frog</name>
    <dbReference type="NCBI Taxonomy" id="247094"/>
    <lineage>
        <taxon>Eukaryota</taxon>
        <taxon>Metazoa</taxon>
        <taxon>Chordata</taxon>
        <taxon>Craniata</taxon>
        <taxon>Vertebrata</taxon>
        <taxon>Euteleostomi</taxon>
        <taxon>Amphibia</taxon>
        <taxon>Batrachia</taxon>
        <taxon>Anura</taxon>
        <taxon>Pipoidea</taxon>
        <taxon>Pipidae</taxon>
        <taxon>Pipinae</taxon>
        <taxon>Hymenochirus</taxon>
    </lineage>
</organism>
<dbReference type="InterPro" id="IPR049883">
    <property type="entry name" value="NOTCH1_EGF-like"/>
</dbReference>
<keyword evidence="17" id="KW-1185">Reference proteome</keyword>
<dbReference type="SMART" id="SM00181">
    <property type="entry name" value="EGF"/>
    <property type="match status" value="5"/>
</dbReference>
<keyword evidence="12" id="KW-1015">Disulfide bond</keyword>
<dbReference type="SUPFAM" id="SSF57196">
    <property type="entry name" value="EGF/Laminin"/>
    <property type="match status" value="1"/>
</dbReference>
<gene>
    <name evidence="16" type="ORF">GDO86_003925</name>
</gene>
<evidence type="ECO:0000256" key="10">
    <source>
        <dbReference type="ARBA" id="ARBA00022837"/>
    </source>
</evidence>
<dbReference type="InterPro" id="IPR000152">
    <property type="entry name" value="EGF-type_Asp/Asn_hydroxyl_site"/>
</dbReference>
<reference evidence="16" key="1">
    <citation type="thesis" date="2020" institute="ProQuest LLC" country="789 East Eisenhower Parkway, Ann Arbor, MI, USA">
        <title>Comparative Genomics and Chromosome Evolution.</title>
        <authorList>
            <person name="Mudd A.B."/>
        </authorList>
    </citation>
    <scope>NUCLEOTIDE SEQUENCE</scope>
    <source>
        <strain evidence="16">Female2</strain>
        <tissue evidence="16">Blood</tissue>
    </source>
</reference>
<evidence type="ECO:0000313" key="17">
    <source>
        <dbReference type="Proteomes" id="UP000812440"/>
    </source>
</evidence>
<dbReference type="AlphaFoldDB" id="A0A8T2K357"/>
<comment type="caution">
    <text evidence="16">The sequence shown here is derived from an EMBL/GenBank/DDBJ whole genome shotgun (WGS) entry which is preliminary data.</text>
</comment>
<comment type="similarity">
    <text evidence="2">Belongs to the nephronectin family.</text>
</comment>
<feature type="compositionally biased region" description="Acidic residues" evidence="14">
    <location>
        <begin position="332"/>
        <end position="344"/>
    </location>
</feature>
<dbReference type="InterPro" id="IPR052235">
    <property type="entry name" value="Nephronectin_domain"/>
</dbReference>
<dbReference type="SMART" id="SM00179">
    <property type="entry name" value="EGF_CA"/>
    <property type="match status" value="3"/>
</dbReference>
<evidence type="ECO:0000313" key="16">
    <source>
        <dbReference type="EMBL" id="KAG8451915.1"/>
    </source>
</evidence>
<dbReference type="InterPro" id="IPR001881">
    <property type="entry name" value="EGF-like_Ca-bd_dom"/>
</dbReference>
<name>A0A8T2K357_9PIPI</name>
<sequence length="375" mass="41875">MAISGDEQNIMFLLWITIFGAYCSFVESSRSHRQVIPSPSIPGLCRYGYKVECCYGWKRNRKGQCEAVCEHGCKHGECVGPNKCKCFPGFTGKSCSQDLNECGLKPRPCEHRCMNTHGSYKCYCLNGYMLMLDGTCSNSRTCSMANCQYGCEQIKGDIRCLCPSSGLQLGPDGKKCIDIDECAAGKATCPFNRRCVNTFGSYYCKCQIGYELKYVNGRYDCTDVNECLLNTQKCSIHGDCLNTPGSFKCRCKQGYKGNGQQCSAILDKPVKENPKIFGSAKDTIKKLLAHKNSLNRHDDKKNVIPEPVITPLPKTRLQTFDYEDGIYIGGNLDEEEPDKEDAEEHSENVLQEEKVLRGDVFIPQVKRTAVSIPSQ</sequence>
<dbReference type="PROSITE" id="PS01186">
    <property type="entry name" value="EGF_2"/>
    <property type="match status" value="3"/>
</dbReference>
<keyword evidence="8" id="KW-0677">Repeat</keyword>
<dbReference type="GO" id="GO:0007155">
    <property type="term" value="P:cell adhesion"/>
    <property type="evidence" value="ECO:0007669"/>
    <property type="project" value="UniProtKB-KW"/>
</dbReference>
<evidence type="ECO:0000256" key="9">
    <source>
        <dbReference type="ARBA" id="ARBA00022782"/>
    </source>
</evidence>
<keyword evidence="6 13" id="KW-0245">EGF-like domain</keyword>
<comment type="subcellular location">
    <subcellularLocation>
        <location evidence="1">Secreted</location>
        <location evidence="1">Extracellular space</location>
        <location evidence="1">Extracellular matrix</location>
    </subcellularLocation>
</comment>
<evidence type="ECO:0000256" key="4">
    <source>
        <dbReference type="ARBA" id="ARBA00022525"/>
    </source>
</evidence>
<dbReference type="Pfam" id="PF07645">
    <property type="entry name" value="EGF_CA"/>
    <property type="match status" value="3"/>
</dbReference>
<evidence type="ECO:0000256" key="3">
    <source>
        <dbReference type="ARBA" id="ARBA00022473"/>
    </source>
</evidence>
<keyword evidence="11" id="KW-0130">Cell adhesion</keyword>
<accession>A0A8T2K357</accession>
<dbReference type="OrthoDB" id="10060424at2759"/>
<dbReference type="PROSITE" id="PS00010">
    <property type="entry name" value="ASX_HYDROXYL"/>
    <property type="match status" value="3"/>
</dbReference>
<evidence type="ECO:0000256" key="1">
    <source>
        <dbReference type="ARBA" id="ARBA00004498"/>
    </source>
</evidence>
<dbReference type="FunFam" id="2.10.25.10:FF:000038">
    <property type="entry name" value="Fibrillin 2"/>
    <property type="match status" value="1"/>
</dbReference>
<dbReference type="InterPro" id="IPR009030">
    <property type="entry name" value="Growth_fac_rcpt_cys_sf"/>
</dbReference>
<evidence type="ECO:0000256" key="6">
    <source>
        <dbReference type="ARBA" id="ARBA00022536"/>
    </source>
</evidence>
<dbReference type="Proteomes" id="UP000812440">
    <property type="component" value="Chromosome 2"/>
</dbReference>
<feature type="region of interest" description="Disordered" evidence="14">
    <location>
        <begin position="330"/>
        <end position="350"/>
    </location>
</feature>
<dbReference type="GO" id="GO:0005509">
    <property type="term" value="F:calcium ion binding"/>
    <property type="evidence" value="ECO:0007669"/>
    <property type="project" value="InterPro"/>
</dbReference>
<dbReference type="PROSITE" id="PS01187">
    <property type="entry name" value="EGF_CA"/>
    <property type="match status" value="1"/>
</dbReference>
<dbReference type="PANTHER" id="PTHR24050:SF24">
    <property type="entry name" value="EPIDERMAL GROWTH FACTOR-LIKE PROTEIN 6"/>
    <property type="match status" value="1"/>
</dbReference>
<keyword evidence="4" id="KW-0964">Secreted</keyword>
<dbReference type="FunFam" id="2.10.25.10:FF:000476">
    <property type="entry name" value="nephronectin isoform X1"/>
    <property type="match status" value="1"/>
</dbReference>
<dbReference type="PROSITE" id="PS50026">
    <property type="entry name" value="EGF_3"/>
    <property type="match status" value="3"/>
</dbReference>
<evidence type="ECO:0000256" key="5">
    <source>
        <dbReference type="ARBA" id="ARBA00022530"/>
    </source>
</evidence>
<keyword evidence="10" id="KW-0106">Calcium</keyword>
<evidence type="ECO:0000256" key="12">
    <source>
        <dbReference type="ARBA" id="ARBA00023157"/>
    </source>
</evidence>
<dbReference type="Gene3D" id="2.10.25.10">
    <property type="entry name" value="Laminin"/>
    <property type="match status" value="5"/>
</dbReference>
<keyword evidence="3" id="KW-0217">Developmental protein</keyword>
<evidence type="ECO:0000256" key="11">
    <source>
        <dbReference type="ARBA" id="ARBA00022889"/>
    </source>
</evidence>
<evidence type="ECO:0000259" key="15">
    <source>
        <dbReference type="PROSITE" id="PS50026"/>
    </source>
</evidence>
<feature type="domain" description="EGF-like" evidence="15">
    <location>
        <begin position="98"/>
        <end position="137"/>
    </location>
</feature>
<dbReference type="CDD" id="cd00054">
    <property type="entry name" value="EGF_CA"/>
    <property type="match status" value="2"/>
</dbReference>
<keyword evidence="9" id="KW-0221">Differentiation</keyword>
<feature type="domain" description="EGF-like" evidence="15">
    <location>
        <begin position="178"/>
        <end position="216"/>
    </location>
</feature>
<keyword evidence="5" id="KW-0272">Extracellular matrix</keyword>